<accession>A0A7W6D1G0</accession>
<dbReference type="Proteomes" id="UP000582090">
    <property type="component" value="Unassembled WGS sequence"/>
</dbReference>
<dbReference type="EMBL" id="JACIDW010000017">
    <property type="protein sequence ID" value="MBB3966456.1"/>
    <property type="molecule type" value="Genomic_DNA"/>
</dbReference>
<evidence type="ECO:0000313" key="3">
    <source>
        <dbReference type="Proteomes" id="UP000582090"/>
    </source>
</evidence>
<sequence>MKQPYELRYHPAAEDDLVEIFTLIKGYSGVASATRKLQAIEHVTGSLTDFPYKGTVRDEVLAGLRAIPAADKGVICFTIDEDDHAVVILTVSYAGSDWAARVRDRQ</sequence>
<keyword evidence="1" id="KW-1277">Toxin-antitoxin system</keyword>
<dbReference type="Pfam" id="PF05016">
    <property type="entry name" value="ParE_toxin"/>
    <property type="match status" value="1"/>
</dbReference>
<dbReference type="Gene3D" id="3.30.2310.20">
    <property type="entry name" value="RelE-like"/>
    <property type="match status" value="1"/>
</dbReference>
<proteinExistence type="predicted"/>
<reference evidence="2 3" key="1">
    <citation type="submission" date="2020-08" db="EMBL/GenBank/DDBJ databases">
        <title>Genomic Encyclopedia of Type Strains, Phase IV (KMG-IV): sequencing the most valuable type-strain genomes for metagenomic binning, comparative biology and taxonomic classification.</title>
        <authorList>
            <person name="Goeker M."/>
        </authorList>
    </citation>
    <scope>NUCLEOTIDE SEQUENCE [LARGE SCALE GENOMIC DNA]</scope>
    <source>
        <strain evidence="2 3">DSM 26575</strain>
    </source>
</reference>
<dbReference type="AlphaFoldDB" id="A0A7W6D1G0"/>
<evidence type="ECO:0000313" key="2">
    <source>
        <dbReference type="EMBL" id="MBB3966456.1"/>
    </source>
</evidence>
<comment type="caution">
    <text evidence="2">The sequence shown here is derived from an EMBL/GenBank/DDBJ whole genome shotgun (WGS) entry which is preliminary data.</text>
</comment>
<gene>
    <name evidence="2" type="ORF">GGQ67_004143</name>
</gene>
<name>A0A7W6D1G0_9HYPH</name>
<dbReference type="InterPro" id="IPR007712">
    <property type="entry name" value="RelE/ParE_toxin"/>
</dbReference>
<evidence type="ECO:0000256" key="1">
    <source>
        <dbReference type="ARBA" id="ARBA00022649"/>
    </source>
</evidence>
<organism evidence="2 3">
    <name type="scientific">Rhizobium metallidurans</name>
    <dbReference type="NCBI Taxonomy" id="1265931"/>
    <lineage>
        <taxon>Bacteria</taxon>
        <taxon>Pseudomonadati</taxon>
        <taxon>Pseudomonadota</taxon>
        <taxon>Alphaproteobacteria</taxon>
        <taxon>Hyphomicrobiales</taxon>
        <taxon>Rhizobiaceae</taxon>
        <taxon>Rhizobium/Agrobacterium group</taxon>
        <taxon>Rhizobium</taxon>
    </lineage>
</organism>
<dbReference type="InterPro" id="IPR035093">
    <property type="entry name" value="RelE/ParE_toxin_dom_sf"/>
</dbReference>
<protein>
    <submittedName>
        <fullName evidence="2">Plasmid stabilization system protein ParE</fullName>
    </submittedName>
</protein>
<keyword evidence="3" id="KW-1185">Reference proteome</keyword>
<dbReference type="RefSeq" id="WP_183901938.1">
    <property type="nucleotide sequence ID" value="NZ_JACIDW010000017.1"/>
</dbReference>